<evidence type="ECO:0000313" key="3">
    <source>
        <dbReference type="Proteomes" id="UP000799538"/>
    </source>
</evidence>
<organism evidence="2 3">
    <name type="scientific">Elsinoe ampelina</name>
    <dbReference type="NCBI Taxonomy" id="302913"/>
    <lineage>
        <taxon>Eukaryota</taxon>
        <taxon>Fungi</taxon>
        <taxon>Dikarya</taxon>
        <taxon>Ascomycota</taxon>
        <taxon>Pezizomycotina</taxon>
        <taxon>Dothideomycetes</taxon>
        <taxon>Dothideomycetidae</taxon>
        <taxon>Myriangiales</taxon>
        <taxon>Elsinoaceae</taxon>
        <taxon>Elsinoe</taxon>
    </lineage>
</organism>
<feature type="chain" id="PRO_5025614713" evidence="1">
    <location>
        <begin position="20"/>
        <end position="74"/>
    </location>
</feature>
<dbReference type="EMBL" id="ML992509">
    <property type="protein sequence ID" value="KAF2222080.1"/>
    <property type="molecule type" value="Genomic_DNA"/>
</dbReference>
<keyword evidence="3" id="KW-1185">Reference proteome</keyword>
<feature type="signal peptide" evidence="1">
    <location>
        <begin position="1"/>
        <end position="19"/>
    </location>
</feature>
<dbReference type="Proteomes" id="UP000799538">
    <property type="component" value="Unassembled WGS sequence"/>
</dbReference>
<protein>
    <submittedName>
        <fullName evidence="2">Uncharacterized protein</fullName>
    </submittedName>
</protein>
<name>A0A6A6G9N0_9PEZI</name>
<evidence type="ECO:0000313" key="2">
    <source>
        <dbReference type="EMBL" id="KAF2222080.1"/>
    </source>
</evidence>
<evidence type="ECO:0000256" key="1">
    <source>
        <dbReference type="SAM" id="SignalP"/>
    </source>
</evidence>
<accession>A0A6A6G9N0</accession>
<sequence>MSLLLVLHWLTLTLSVVVSRHLSSSQQILPRGRPQASLKMKLQKPQQSELQTLENSLQTTSSMMIAPTTVRLNP</sequence>
<proteinExistence type="predicted"/>
<keyword evidence="1" id="KW-0732">Signal</keyword>
<dbReference type="AlphaFoldDB" id="A0A6A6G9N0"/>
<reference evidence="3" key="1">
    <citation type="journal article" date="2020" name="Stud. Mycol.">
        <title>101 Dothideomycetes genomes: A test case for predicting lifestyles and emergence of pathogens.</title>
        <authorList>
            <person name="Haridas S."/>
            <person name="Albert R."/>
            <person name="Binder M."/>
            <person name="Bloem J."/>
            <person name="LaButti K."/>
            <person name="Salamov A."/>
            <person name="Andreopoulos B."/>
            <person name="Baker S."/>
            <person name="Barry K."/>
            <person name="Bills G."/>
            <person name="Bluhm B."/>
            <person name="Cannon C."/>
            <person name="Castanera R."/>
            <person name="Culley D."/>
            <person name="Daum C."/>
            <person name="Ezra D."/>
            <person name="Gonzalez J."/>
            <person name="Henrissat B."/>
            <person name="Kuo A."/>
            <person name="Liang C."/>
            <person name="Lipzen A."/>
            <person name="Lutzoni F."/>
            <person name="Magnuson J."/>
            <person name="Mondo S."/>
            <person name="Nolan M."/>
            <person name="Ohm R."/>
            <person name="Pangilinan J."/>
            <person name="Park H.-J."/>
            <person name="Ramirez L."/>
            <person name="Alfaro M."/>
            <person name="Sun H."/>
            <person name="Tritt A."/>
            <person name="Yoshinaga Y."/>
            <person name="Zwiers L.-H."/>
            <person name="Turgeon B."/>
            <person name="Goodwin S."/>
            <person name="Spatafora J."/>
            <person name="Crous P."/>
            <person name="Grigoriev I."/>
        </authorList>
    </citation>
    <scope>NUCLEOTIDE SEQUENCE [LARGE SCALE GENOMIC DNA]</scope>
    <source>
        <strain evidence="3">CECT 20119</strain>
    </source>
</reference>
<gene>
    <name evidence="2" type="ORF">BDZ85DRAFT_264870</name>
</gene>